<gene>
    <name evidence="1" type="ORF">Pa4123_55210</name>
</gene>
<name>A0ABQ5R2Q3_9ACTN</name>
<proteinExistence type="predicted"/>
<accession>A0ABQ5R2Q3</accession>
<dbReference type="EMBL" id="BSDI01000031">
    <property type="protein sequence ID" value="GLI00245.1"/>
    <property type="molecule type" value="Genomic_DNA"/>
</dbReference>
<keyword evidence="2" id="KW-1185">Reference proteome</keyword>
<reference evidence="1" key="1">
    <citation type="submission" date="2022-12" db="EMBL/GenBank/DDBJ databases">
        <title>New Phytohabitans aurantiacus sp. RD004123 nov., an actinomycete isolated from soil.</title>
        <authorList>
            <person name="Triningsih D.W."/>
            <person name="Harunari E."/>
            <person name="Igarashi Y."/>
        </authorList>
    </citation>
    <scope>NUCLEOTIDE SEQUENCE</scope>
    <source>
        <strain evidence="1">RD004123</strain>
    </source>
</reference>
<evidence type="ECO:0000313" key="1">
    <source>
        <dbReference type="EMBL" id="GLI00245.1"/>
    </source>
</evidence>
<dbReference type="Proteomes" id="UP001144280">
    <property type="component" value="Unassembled WGS sequence"/>
</dbReference>
<organism evidence="1 2">
    <name type="scientific">Phytohabitans aurantiacus</name>
    <dbReference type="NCBI Taxonomy" id="3016789"/>
    <lineage>
        <taxon>Bacteria</taxon>
        <taxon>Bacillati</taxon>
        <taxon>Actinomycetota</taxon>
        <taxon>Actinomycetes</taxon>
        <taxon>Micromonosporales</taxon>
        <taxon>Micromonosporaceae</taxon>
    </lineage>
</organism>
<sequence length="146" mass="15197">MEESPSMSKLTVFMPSWRSGLLASVIVGIVGLVGAPAQAAVPPKNVGWLYTTNGAGAVFFDADLAGYPSWEQITVCDNVANSYGVSVTIVSDAGAPQGRSFGDPSSNGKCNSYADNFFADGYGVTVTIREYSGATSRYQNTGYGVA</sequence>
<evidence type="ECO:0000313" key="2">
    <source>
        <dbReference type="Proteomes" id="UP001144280"/>
    </source>
</evidence>
<comment type="caution">
    <text evidence="1">The sequence shown here is derived from an EMBL/GenBank/DDBJ whole genome shotgun (WGS) entry which is preliminary data.</text>
</comment>
<protein>
    <submittedName>
        <fullName evidence="1">Uncharacterized protein</fullName>
    </submittedName>
</protein>